<organism evidence="3 4">
    <name type="scientific">Candidatus Paracaedimonas acanthamoebae</name>
    <dbReference type="NCBI Taxonomy" id="244581"/>
    <lineage>
        <taxon>Bacteria</taxon>
        <taxon>Pseudomonadati</taxon>
        <taxon>Pseudomonadota</taxon>
        <taxon>Alphaproteobacteria</taxon>
        <taxon>Holosporales</taxon>
        <taxon>Caedimonadaceae</taxon>
        <taxon>Candidatus Paracaedimonas</taxon>
    </lineage>
</organism>
<dbReference type="InterPro" id="IPR001387">
    <property type="entry name" value="Cro/C1-type_HTH"/>
</dbReference>
<evidence type="ECO:0000259" key="2">
    <source>
        <dbReference type="PROSITE" id="PS50943"/>
    </source>
</evidence>
<sequence length="101" mass="11763">MTDQFTTPPESPGLYLERKFMVPNGLSQNKLARDLDVTPARLCEIIRNRRSITADTALRLAKYFKTPARFWLELQLEYDLYKARMKSEAVINMSVRNNPLI</sequence>
<evidence type="ECO:0000256" key="1">
    <source>
        <dbReference type="ARBA" id="ARBA00023125"/>
    </source>
</evidence>
<dbReference type="Pfam" id="PF01381">
    <property type="entry name" value="HTH_3"/>
    <property type="match status" value="1"/>
</dbReference>
<dbReference type="GO" id="GO:0003677">
    <property type="term" value="F:DNA binding"/>
    <property type="evidence" value="ECO:0007669"/>
    <property type="project" value="UniProtKB-KW"/>
</dbReference>
<accession>A0A8J7Q1W0</accession>
<keyword evidence="1" id="KW-0238">DNA-binding</keyword>
<dbReference type="SUPFAM" id="SSF47413">
    <property type="entry name" value="lambda repressor-like DNA-binding domains"/>
    <property type="match status" value="1"/>
</dbReference>
<dbReference type="PANTHER" id="PTHR36924:SF1">
    <property type="entry name" value="ANTITOXIN HIGA-1"/>
    <property type="match status" value="1"/>
</dbReference>
<feature type="domain" description="HTH cro/C1-type" evidence="2">
    <location>
        <begin position="24"/>
        <end position="71"/>
    </location>
</feature>
<gene>
    <name evidence="3" type="ORF">J0H12_06655</name>
</gene>
<dbReference type="PROSITE" id="PS50943">
    <property type="entry name" value="HTH_CROC1"/>
    <property type="match status" value="1"/>
</dbReference>
<comment type="caution">
    <text evidence="3">The sequence shown here is derived from an EMBL/GenBank/DDBJ whole genome shotgun (WGS) entry which is preliminary data.</text>
</comment>
<evidence type="ECO:0000313" key="3">
    <source>
        <dbReference type="EMBL" id="MBN9413583.1"/>
    </source>
</evidence>
<proteinExistence type="predicted"/>
<dbReference type="Proteomes" id="UP000664414">
    <property type="component" value="Unassembled WGS sequence"/>
</dbReference>
<dbReference type="InterPro" id="IPR013430">
    <property type="entry name" value="Toxin_antidote_HigA"/>
</dbReference>
<protein>
    <submittedName>
        <fullName evidence="3">HigA family addiction module antidote protein</fullName>
    </submittedName>
</protein>
<name>A0A8J7Q1W0_9PROT</name>
<dbReference type="EMBL" id="JAFKGL010000028">
    <property type="protein sequence ID" value="MBN9413583.1"/>
    <property type="molecule type" value="Genomic_DNA"/>
</dbReference>
<dbReference type="PANTHER" id="PTHR36924">
    <property type="entry name" value="ANTITOXIN HIGA-1"/>
    <property type="match status" value="1"/>
</dbReference>
<dbReference type="AlphaFoldDB" id="A0A8J7Q1W0"/>
<dbReference type="SMART" id="SM00530">
    <property type="entry name" value="HTH_XRE"/>
    <property type="match status" value="1"/>
</dbReference>
<dbReference type="CDD" id="cd00093">
    <property type="entry name" value="HTH_XRE"/>
    <property type="match status" value="1"/>
</dbReference>
<reference evidence="3" key="1">
    <citation type="submission" date="2021-02" db="EMBL/GenBank/DDBJ databases">
        <title>Thiocyanate and organic carbon inputs drive convergent selection for specific autotrophic Afipia and Thiobacillus strains within complex microbiomes.</title>
        <authorList>
            <person name="Huddy R.J."/>
            <person name="Sachdeva R."/>
            <person name="Kadzinga F."/>
            <person name="Kantor R.S."/>
            <person name="Harrison S.T.L."/>
            <person name="Banfield J.F."/>
        </authorList>
    </citation>
    <scope>NUCLEOTIDE SEQUENCE</scope>
    <source>
        <strain evidence="3">SCN18_10_11_15_R4_P_38_20</strain>
    </source>
</reference>
<dbReference type="Gene3D" id="1.10.260.40">
    <property type="entry name" value="lambda repressor-like DNA-binding domains"/>
    <property type="match status" value="1"/>
</dbReference>
<evidence type="ECO:0000313" key="4">
    <source>
        <dbReference type="Proteomes" id="UP000664414"/>
    </source>
</evidence>
<dbReference type="NCBIfam" id="TIGR02607">
    <property type="entry name" value="antidote_HigA"/>
    <property type="match status" value="1"/>
</dbReference>
<dbReference type="InterPro" id="IPR010982">
    <property type="entry name" value="Lambda_DNA-bd_dom_sf"/>
</dbReference>